<dbReference type="CDD" id="cd02064">
    <property type="entry name" value="FAD_synthetase_N"/>
    <property type="match status" value="1"/>
</dbReference>
<keyword evidence="11" id="KW-0547">Nucleotide-binding</keyword>
<evidence type="ECO:0000256" key="1">
    <source>
        <dbReference type="ARBA" id="ARBA00004726"/>
    </source>
</evidence>
<dbReference type="Pfam" id="PF06574">
    <property type="entry name" value="FAD_syn"/>
    <property type="match status" value="1"/>
</dbReference>
<keyword evidence="10" id="KW-0548">Nucleotidyltransferase</keyword>
<dbReference type="UniPathway" id="UPA00276">
    <property type="reaction ID" value="UER00406"/>
</dbReference>
<dbReference type="InterPro" id="IPR002606">
    <property type="entry name" value="Riboflavin_kinase_bac"/>
</dbReference>
<dbReference type="Gene3D" id="2.40.30.30">
    <property type="entry name" value="Riboflavin kinase-like"/>
    <property type="match status" value="1"/>
</dbReference>
<dbReference type="InterPro" id="IPR023465">
    <property type="entry name" value="Riboflavin_kinase_dom_sf"/>
</dbReference>
<dbReference type="GO" id="GO:0006747">
    <property type="term" value="P:FAD biosynthetic process"/>
    <property type="evidence" value="ECO:0007669"/>
    <property type="project" value="UniProtKB-UniPathway"/>
</dbReference>
<dbReference type="GO" id="GO:0009398">
    <property type="term" value="P:FMN biosynthetic process"/>
    <property type="evidence" value="ECO:0007669"/>
    <property type="project" value="UniProtKB-UniPathway"/>
</dbReference>
<evidence type="ECO:0000256" key="3">
    <source>
        <dbReference type="ARBA" id="ARBA00010214"/>
    </source>
</evidence>
<evidence type="ECO:0000256" key="12">
    <source>
        <dbReference type="ARBA" id="ARBA00022777"/>
    </source>
</evidence>
<dbReference type="NCBIfam" id="TIGR00083">
    <property type="entry name" value="ribF"/>
    <property type="match status" value="1"/>
</dbReference>
<evidence type="ECO:0000256" key="10">
    <source>
        <dbReference type="ARBA" id="ARBA00022695"/>
    </source>
</evidence>
<dbReference type="SUPFAM" id="SSF52374">
    <property type="entry name" value="Nucleotidylyl transferase"/>
    <property type="match status" value="1"/>
</dbReference>
<dbReference type="GO" id="GO:0008531">
    <property type="term" value="F:riboflavin kinase activity"/>
    <property type="evidence" value="ECO:0007669"/>
    <property type="project" value="UniProtKB-EC"/>
</dbReference>
<evidence type="ECO:0000256" key="15">
    <source>
        <dbReference type="ARBA" id="ARBA00023268"/>
    </source>
</evidence>
<dbReference type="PIRSF" id="PIRSF004491">
    <property type="entry name" value="FAD_Synth"/>
    <property type="match status" value="1"/>
</dbReference>
<accession>A0A6J5ZS58</accession>
<evidence type="ECO:0000256" key="5">
    <source>
        <dbReference type="ARBA" id="ARBA00012393"/>
    </source>
</evidence>
<keyword evidence="7" id="KW-0285">Flavoprotein</keyword>
<dbReference type="UniPathway" id="UPA00277">
    <property type="reaction ID" value="UER00407"/>
</dbReference>
<gene>
    <name evidence="17" type="ORF">UFOPK3522_00927</name>
</gene>
<proteinExistence type="inferred from homology"/>
<reference evidence="17" key="1">
    <citation type="submission" date="2020-05" db="EMBL/GenBank/DDBJ databases">
        <authorList>
            <person name="Chiriac C."/>
            <person name="Salcher M."/>
            <person name="Ghai R."/>
            <person name="Kavagutti S V."/>
        </authorList>
    </citation>
    <scope>NUCLEOTIDE SEQUENCE</scope>
</reference>
<comment type="pathway">
    <text evidence="2">Cofactor biosynthesis; FMN biosynthesis; FMN from riboflavin (ATP route): step 1/1.</text>
</comment>
<evidence type="ECO:0000259" key="16">
    <source>
        <dbReference type="SMART" id="SM00904"/>
    </source>
</evidence>
<evidence type="ECO:0000256" key="13">
    <source>
        <dbReference type="ARBA" id="ARBA00022827"/>
    </source>
</evidence>
<evidence type="ECO:0000256" key="2">
    <source>
        <dbReference type="ARBA" id="ARBA00005201"/>
    </source>
</evidence>
<keyword evidence="14" id="KW-0067">ATP-binding</keyword>
<evidence type="ECO:0000256" key="7">
    <source>
        <dbReference type="ARBA" id="ARBA00022630"/>
    </source>
</evidence>
<keyword evidence="13" id="KW-0274">FAD</keyword>
<dbReference type="SUPFAM" id="SSF82114">
    <property type="entry name" value="Riboflavin kinase-like"/>
    <property type="match status" value="1"/>
</dbReference>
<organism evidence="17">
    <name type="scientific">freshwater metagenome</name>
    <dbReference type="NCBI Taxonomy" id="449393"/>
    <lineage>
        <taxon>unclassified sequences</taxon>
        <taxon>metagenomes</taxon>
        <taxon>ecological metagenomes</taxon>
    </lineage>
</organism>
<dbReference type="InterPro" id="IPR023468">
    <property type="entry name" value="Riboflavin_kinase"/>
</dbReference>
<dbReference type="GO" id="GO:0003919">
    <property type="term" value="F:FMN adenylyltransferase activity"/>
    <property type="evidence" value="ECO:0007669"/>
    <property type="project" value="UniProtKB-EC"/>
</dbReference>
<dbReference type="AlphaFoldDB" id="A0A6J5ZS58"/>
<dbReference type="NCBIfam" id="NF004160">
    <property type="entry name" value="PRK05627.1-3"/>
    <property type="match status" value="1"/>
</dbReference>
<keyword evidence="12" id="KW-0418">Kinase</keyword>
<dbReference type="GO" id="GO:0005524">
    <property type="term" value="F:ATP binding"/>
    <property type="evidence" value="ECO:0007669"/>
    <property type="project" value="UniProtKB-KW"/>
</dbReference>
<evidence type="ECO:0000256" key="11">
    <source>
        <dbReference type="ARBA" id="ARBA00022741"/>
    </source>
</evidence>
<keyword evidence="9" id="KW-0808">Transferase</keyword>
<dbReference type="Pfam" id="PF01687">
    <property type="entry name" value="Flavokinase"/>
    <property type="match status" value="1"/>
</dbReference>
<comment type="similarity">
    <text evidence="3">Belongs to the RibF family.</text>
</comment>
<dbReference type="InterPro" id="IPR015864">
    <property type="entry name" value="FAD_synthase"/>
</dbReference>
<dbReference type="Gene3D" id="3.40.50.620">
    <property type="entry name" value="HUPs"/>
    <property type="match status" value="1"/>
</dbReference>
<dbReference type="GO" id="GO:0009231">
    <property type="term" value="P:riboflavin biosynthetic process"/>
    <property type="evidence" value="ECO:0007669"/>
    <property type="project" value="InterPro"/>
</dbReference>
<evidence type="ECO:0000256" key="9">
    <source>
        <dbReference type="ARBA" id="ARBA00022679"/>
    </source>
</evidence>
<keyword evidence="15" id="KW-0511">Multifunctional enzyme</keyword>
<name>A0A6J5ZS58_9ZZZZ</name>
<protein>
    <recommendedName>
        <fullName evidence="6">Bifunctional riboflavin kinase/FMN adenylyltransferase</fullName>
        <ecNumber evidence="4">2.7.1.26</ecNumber>
        <ecNumber evidence="5">2.7.7.2</ecNumber>
    </recommendedName>
</protein>
<feature type="domain" description="Riboflavin kinase" evidence="16">
    <location>
        <begin position="167"/>
        <end position="293"/>
    </location>
</feature>
<dbReference type="InterPro" id="IPR015865">
    <property type="entry name" value="Riboflavin_kinase_bac/euk"/>
</dbReference>
<evidence type="ECO:0000256" key="8">
    <source>
        <dbReference type="ARBA" id="ARBA00022643"/>
    </source>
</evidence>
<dbReference type="PANTHER" id="PTHR22749:SF6">
    <property type="entry name" value="RIBOFLAVIN KINASE"/>
    <property type="match status" value="1"/>
</dbReference>
<evidence type="ECO:0000256" key="14">
    <source>
        <dbReference type="ARBA" id="ARBA00022840"/>
    </source>
</evidence>
<dbReference type="PANTHER" id="PTHR22749">
    <property type="entry name" value="RIBOFLAVIN KINASE/FMN ADENYLYLTRANSFERASE"/>
    <property type="match status" value="1"/>
</dbReference>
<evidence type="ECO:0000256" key="6">
    <source>
        <dbReference type="ARBA" id="ARBA00018483"/>
    </source>
</evidence>
<comment type="pathway">
    <text evidence="1">Cofactor biosynthesis; FAD biosynthesis; FAD from FMN: step 1/1.</text>
</comment>
<dbReference type="EC" id="2.7.1.26" evidence="4"/>
<sequence>MRVTAFSDLEPRERIVAVGTFDGVHLGHREVIAGADTVLTFDPHPMSVTAPDRAPLLLTSSERKAELVSTLGVEEMVVISFDEQFASHSADQFIDEVLVGALGAKQVQVGSNFGFGKRAQGRVEHLLADDRFETNVLPLFELDGEPVSSSRIRALLEAGDVAEANRLLGSPYVFSALVEHGEQRGRELGFPTANLTPTAGFCTPGHGVYAGRAVVDGGEAMIAAINVGTRPMFESGLGELIEAYLLDFDGDLYGRQLSVEFVDRLRGEETFESVDALKLQMAADVDATRALVAG</sequence>
<dbReference type="SMART" id="SM00904">
    <property type="entry name" value="Flavokinase"/>
    <property type="match status" value="1"/>
</dbReference>
<dbReference type="EMBL" id="CAESAO010000073">
    <property type="protein sequence ID" value="CAB4344222.1"/>
    <property type="molecule type" value="Genomic_DNA"/>
</dbReference>
<evidence type="ECO:0000256" key="4">
    <source>
        <dbReference type="ARBA" id="ARBA00012105"/>
    </source>
</evidence>
<keyword evidence="8" id="KW-0288">FMN</keyword>
<dbReference type="EC" id="2.7.7.2" evidence="5"/>
<evidence type="ECO:0000313" key="17">
    <source>
        <dbReference type="EMBL" id="CAB4344222.1"/>
    </source>
</evidence>
<dbReference type="InterPro" id="IPR014729">
    <property type="entry name" value="Rossmann-like_a/b/a_fold"/>
</dbReference>